<proteinExistence type="predicted"/>
<sequence length="55" mass="6077">MPEAEEKRSPFDEEMAATIPGILLLSITVDKIELIWSFLLPISPLVKEPGVEVPS</sequence>
<dbReference type="AlphaFoldDB" id="A0A381WZQ5"/>
<protein>
    <submittedName>
        <fullName evidence="1">Uncharacterized protein</fullName>
    </submittedName>
</protein>
<organism evidence="1">
    <name type="scientific">marine metagenome</name>
    <dbReference type="NCBI Taxonomy" id="408172"/>
    <lineage>
        <taxon>unclassified sequences</taxon>
        <taxon>metagenomes</taxon>
        <taxon>ecological metagenomes</taxon>
    </lineage>
</organism>
<evidence type="ECO:0000313" key="1">
    <source>
        <dbReference type="EMBL" id="SVA58019.1"/>
    </source>
</evidence>
<name>A0A381WZQ5_9ZZZZ</name>
<dbReference type="EMBL" id="UINC01013426">
    <property type="protein sequence ID" value="SVA58019.1"/>
    <property type="molecule type" value="Genomic_DNA"/>
</dbReference>
<gene>
    <name evidence="1" type="ORF">METZ01_LOCUS110873</name>
</gene>
<accession>A0A381WZQ5</accession>
<reference evidence="1" key="1">
    <citation type="submission" date="2018-05" db="EMBL/GenBank/DDBJ databases">
        <authorList>
            <person name="Lanie J.A."/>
            <person name="Ng W.-L."/>
            <person name="Kazmierczak K.M."/>
            <person name="Andrzejewski T.M."/>
            <person name="Davidsen T.M."/>
            <person name="Wayne K.J."/>
            <person name="Tettelin H."/>
            <person name="Glass J.I."/>
            <person name="Rusch D."/>
            <person name="Podicherti R."/>
            <person name="Tsui H.-C.T."/>
            <person name="Winkler M.E."/>
        </authorList>
    </citation>
    <scope>NUCLEOTIDE SEQUENCE</scope>
</reference>